<sequence length="228" mass="26319">MNSSNNETRQEGYGNMHGNSVIQAYGNHFFSAFDISLDQIVEHVPTEILTLRKEKVMIEDLLRLVDDTLLHIVFQASANPDDLDRLLDRLMEYDLKIYEKHERLISTIVVFGPEINNAELSRDLGAIKYKITEAVWLSRWNGDQIIEGINGDSELKDEELSMLVMLPFMNTKVSRFQRAMESVQIAKQLFDEEKREKVIKIMVAMAGKLLSDAEHDQFVQALRKQDYP</sequence>
<dbReference type="RefSeq" id="WP_203353058.1">
    <property type="nucleotide sequence ID" value="NZ_CP069127.1"/>
</dbReference>
<dbReference type="Proteomes" id="UP000596248">
    <property type="component" value="Chromosome"/>
</dbReference>
<proteinExistence type="predicted"/>
<accession>A0ABX7FIE4</accession>
<evidence type="ECO:0000313" key="1">
    <source>
        <dbReference type="EMBL" id="QRG65989.1"/>
    </source>
</evidence>
<reference evidence="1 2" key="1">
    <citation type="submission" date="2021-01" db="EMBL/GenBank/DDBJ databases">
        <title>Identification of strong promoters based on the transcriptome of Brevibacillus choshinensis.</title>
        <authorList>
            <person name="Yao D."/>
            <person name="Zhang K."/>
            <person name="Wu J."/>
        </authorList>
    </citation>
    <scope>NUCLEOTIDE SEQUENCE [LARGE SCALE GENOMIC DNA]</scope>
    <source>
        <strain evidence="1 2">HPD31-SP3</strain>
    </source>
</reference>
<protein>
    <submittedName>
        <fullName evidence="1">Uncharacterized protein</fullName>
    </submittedName>
</protein>
<dbReference type="EMBL" id="CP069127">
    <property type="protein sequence ID" value="QRG65989.1"/>
    <property type="molecule type" value="Genomic_DNA"/>
</dbReference>
<keyword evidence="2" id="KW-1185">Reference proteome</keyword>
<gene>
    <name evidence="1" type="ORF">JNE38_20745</name>
</gene>
<name>A0ABX7FIE4_BRECH</name>
<organism evidence="1 2">
    <name type="scientific">Brevibacillus choshinensis</name>
    <dbReference type="NCBI Taxonomy" id="54911"/>
    <lineage>
        <taxon>Bacteria</taxon>
        <taxon>Bacillati</taxon>
        <taxon>Bacillota</taxon>
        <taxon>Bacilli</taxon>
        <taxon>Bacillales</taxon>
        <taxon>Paenibacillaceae</taxon>
        <taxon>Brevibacillus</taxon>
    </lineage>
</organism>
<evidence type="ECO:0000313" key="2">
    <source>
        <dbReference type="Proteomes" id="UP000596248"/>
    </source>
</evidence>